<evidence type="ECO:0000313" key="8">
    <source>
        <dbReference type="EMBL" id="SVB12339.1"/>
    </source>
</evidence>
<dbReference type="Gene3D" id="1.10.3720.10">
    <property type="entry name" value="MetI-like"/>
    <property type="match status" value="1"/>
</dbReference>
<evidence type="ECO:0000256" key="4">
    <source>
        <dbReference type="ARBA" id="ARBA00022692"/>
    </source>
</evidence>
<feature type="transmembrane region" description="Helical" evidence="7">
    <location>
        <begin position="104"/>
        <end position="124"/>
    </location>
</feature>
<dbReference type="PANTHER" id="PTHR43005">
    <property type="entry name" value="BLR7065 PROTEIN"/>
    <property type="match status" value="1"/>
</dbReference>
<keyword evidence="6 7" id="KW-0472">Membrane</keyword>
<comment type="subcellular location">
    <subcellularLocation>
        <location evidence="1">Cell membrane</location>
        <topology evidence="1">Multi-pass membrane protein</topology>
    </subcellularLocation>
</comment>
<accession>A0A382BFF2</accession>
<evidence type="ECO:0008006" key="9">
    <source>
        <dbReference type="Google" id="ProtNLM"/>
    </source>
</evidence>
<feature type="transmembrane region" description="Helical" evidence="7">
    <location>
        <begin position="12"/>
        <end position="31"/>
    </location>
</feature>
<dbReference type="AlphaFoldDB" id="A0A382BFF2"/>
<keyword evidence="4 7" id="KW-0812">Transmembrane</keyword>
<dbReference type="InterPro" id="IPR035906">
    <property type="entry name" value="MetI-like_sf"/>
</dbReference>
<feature type="transmembrane region" description="Helical" evidence="7">
    <location>
        <begin position="72"/>
        <end position="92"/>
    </location>
</feature>
<keyword evidence="5 7" id="KW-1133">Transmembrane helix</keyword>
<evidence type="ECO:0000256" key="6">
    <source>
        <dbReference type="ARBA" id="ARBA00023136"/>
    </source>
</evidence>
<protein>
    <recommendedName>
        <fullName evidence="9">ABC transmembrane type-1 domain-containing protein</fullName>
    </recommendedName>
</protein>
<keyword evidence="2" id="KW-0813">Transport</keyword>
<evidence type="ECO:0000256" key="2">
    <source>
        <dbReference type="ARBA" id="ARBA00022448"/>
    </source>
</evidence>
<dbReference type="SUPFAM" id="SSF161098">
    <property type="entry name" value="MetI-like"/>
    <property type="match status" value="1"/>
</dbReference>
<proteinExistence type="predicted"/>
<feature type="non-terminal residue" evidence="8">
    <location>
        <position position="173"/>
    </location>
</feature>
<reference evidence="8" key="1">
    <citation type="submission" date="2018-05" db="EMBL/GenBank/DDBJ databases">
        <authorList>
            <person name="Lanie J.A."/>
            <person name="Ng W.-L."/>
            <person name="Kazmierczak K.M."/>
            <person name="Andrzejewski T.M."/>
            <person name="Davidsen T.M."/>
            <person name="Wayne K.J."/>
            <person name="Tettelin H."/>
            <person name="Glass J.I."/>
            <person name="Rusch D."/>
            <person name="Podicherti R."/>
            <person name="Tsui H.-C.T."/>
            <person name="Winkler M.E."/>
        </authorList>
    </citation>
    <scope>NUCLEOTIDE SEQUENCE</scope>
</reference>
<dbReference type="GO" id="GO:0005886">
    <property type="term" value="C:plasma membrane"/>
    <property type="evidence" value="ECO:0007669"/>
    <property type="project" value="UniProtKB-SubCell"/>
</dbReference>
<name>A0A382BFF2_9ZZZZ</name>
<keyword evidence="3" id="KW-1003">Cell membrane</keyword>
<evidence type="ECO:0000256" key="5">
    <source>
        <dbReference type="ARBA" id="ARBA00022989"/>
    </source>
</evidence>
<organism evidence="8">
    <name type="scientific">marine metagenome</name>
    <dbReference type="NCBI Taxonomy" id="408172"/>
    <lineage>
        <taxon>unclassified sequences</taxon>
        <taxon>metagenomes</taxon>
        <taxon>ecological metagenomes</taxon>
    </lineage>
</organism>
<sequence>MKFFNKDKNQAYLYIAPAVILVSLLLIYPIFRTFYMSLTNNNGLNPPDFIGIKNYIRVFLDPNYITPIKNTIIWTIMASFFPVTIGFLFAYSIQFLPKSNFFQVLVYLPATISAAAAGVLFGFILDTGGLFNIILEFIGLGHLTRDWLFSIPENTYSMIGAYTWQATGINMMI</sequence>
<dbReference type="EMBL" id="UINC01029504">
    <property type="protein sequence ID" value="SVB12339.1"/>
    <property type="molecule type" value="Genomic_DNA"/>
</dbReference>
<gene>
    <name evidence="8" type="ORF">METZ01_LOCUS165193</name>
</gene>
<dbReference type="PANTHER" id="PTHR43005:SF1">
    <property type="entry name" value="SPERMIDINE_PUTRESCINE TRANSPORT SYSTEM PERMEASE PROTEIN"/>
    <property type="match status" value="1"/>
</dbReference>
<evidence type="ECO:0000256" key="1">
    <source>
        <dbReference type="ARBA" id="ARBA00004651"/>
    </source>
</evidence>
<evidence type="ECO:0000256" key="7">
    <source>
        <dbReference type="SAM" id="Phobius"/>
    </source>
</evidence>
<evidence type="ECO:0000256" key="3">
    <source>
        <dbReference type="ARBA" id="ARBA00022475"/>
    </source>
</evidence>